<dbReference type="PANTHER" id="PTHR24015">
    <property type="entry name" value="OS07G0578800 PROTEIN-RELATED"/>
    <property type="match status" value="1"/>
</dbReference>
<dbReference type="InterPro" id="IPR002885">
    <property type="entry name" value="PPR_rpt"/>
</dbReference>
<organism evidence="2 3">
    <name type="scientific">Rotaria magnacalcarata</name>
    <dbReference type="NCBI Taxonomy" id="392030"/>
    <lineage>
        <taxon>Eukaryota</taxon>
        <taxon>Metazoa</taxon>
        <taxon>Spiralia</taxon>
        <taxon>Gnathifera</taxon>
        <taxon>Rotifera</taxon>
        <taxon>Eurotatoria</taxon>
        <taxon>Bdelloidea</taxon>
        <taxon>Philodinida</taxon>
        <taxon>Philodinidae</taxon>
        <taxon>Rotaria</taxon>
    </lineage>
</organism>
<dbReference type="InterPro" id="IPR046960">
    <property type="entry name" value="PPR_At4g14850-like_plant"/>
</dbReference>
<dbReference type="Pfam" id="PF01535">
    <property type="entry name" value="PPR"/>
    <property type="match status" value="10"/>
</dbReference>
<evidence type="ECO:0008006" key="4">
    <source>
        <dbReference type="Google" id="ProtNLM"/>
    </source>
</evidence>
<evidence type="ECO:0000256" key="1">
    <source>
        <dbReference type="PROSITE-ProRule" id="PRU00708"/>
    </source>
</evidence>
<proteinExistence type="predicted"/>
<feature type="non-terminal residue" evidence="2">
    <location>
        <position position="1"/>
    </location>
</feature>
<dbReference type="NCBIfam" id="TIGR00756">
    <property type="entry name" value="PPR"/>
    <property type="match status" value="4"/>
</dbReference>
<evidence type="ECO:0000313" key="3">
    <source>
        <dbReference type="Proteomes" id="UP000681967"/>
    </source>
</evidence>
<accession>A0A8S3C7V9</accession>
<dbReference type="InterPro" id="IPR011990">
    <property type="entry name" value="TPR-like_helical_dom_sf"/>
</dbReference>
<dbReference type="EMBL" id="CAJOBH010164594">
    <property type="protein sequence ID" value="CAF4890561.1"/>
    <property type="molecule type" value="Genomic_DNA"/>
</dbReference>
<gene>
    <name evidence="2" type="ORF">BYL167_LOCUS51743</name>
</gene>
<dbReference type="Proteomes" id="UP000681967">
    <property type="component" value="Unassembled WGS sequence"/>
</dbReference>
<comment type="caution">
    <text evidence="2">The sequence shown here is derived from an EMBL/GenBank/DDBJ whole genome shotgun (WGS) entry which is preliminary data.</text>
</comment>
<name>A0A8S3C7V9_9BILA</name>
<dbReference type="GO" id="GO:0009451">
    <property type="term" value="P:RNA modification"/>
    <property type="evidence" value="ECO:0007669"/>
    <property type="project" value="InterPro"/>
</dbReference>
<dbReference type="Gene3D" id="1.25.40.10">
    <property type="entry name" value="Tetratricopeptide repeat domain"/>
    <property type="match status" value="4"/>
</dbReference>
<dbReference type="PANTHER" id="PTHR24015:SF548">
    <property type="entry name" value="OS08G0340900 PROTEIN"/>
    <property type="match status" value="1"/>
</dbReference>
<sequence>MYGAMMKGYIKNNSAKKAIDLFKEVKNPNEVMVNLVFNACAQLATEKELNLLKTISSNIPNSFYSNPYVLTSLIDGFMRCGDVTCAQLLFNKSAKKTLPMYGAMMKGYIKNNSAKKAIDLFKEIKDPDEIAITLVCNACAQLATEKELNLLRAISSNIPNSFYSNSYVLTSLIDGFMRCGDVTCAQLLFNKSTKKTLPMYGALMTGLIVNDQEEEAIDIFNEIRLDELHRENHRDKKINLLSEMKSDGLESNITIYLCLIKALAKLGMLEKAESFVQQIPTSFLTDHRIQNALIHMWGKVGSVDEAKRIFEKISQPNHIAWTAMINSYGLNGMGIEAMKLFHKMPKEFINDLTYTCVLSSCSHSGLVDEARSIFNSIETKTDITVTTMIDCLSRAAAFEEAQQLIEQFEHNHAPALPI</sequence>
<dbReference type="PROSITE" id="PS51375">
    <property type="entry name" value="PPR"/>
    <property type="match status" value="1"/>
</dbReference>
<dbReference type="AlphaFoldDB" id="A0A8S3C7V9"/>
<feature type="repeat" description="PPR" evidence="1">
    <location>
        <begin position="317"/>
        <end position="347"/>
    </location>
</feature>
<evidence type="ECO:0000313" key="2">
    <source>
        <dbReference type="EMBL" id="CAF4890561.1"/>
    </source>
</evidence>
<reference evidence="2" key="1">
    <citation type="submission" date="2021-02" db="EMBL/GenBank/DDBJ databases">
        <authorList>
            <person name="Nowell W R."/>
        </authorList>
    </citation>
    <scope>NUCLEOTIDE SEQUENCE</scope>
</reference>
<protein>
    <recommendedName>
        <fullName evidence="4">Pentatricopeptide repeat-containing protein</fullName>
    </recommendedName>
</protein>
<dbReference type="GO" id="GO:0003723">
    <property type="term" value="F:RNA binding"/>
    <property type="evidence" value="ECO:0007669"/>
    <property type="project" value="InterPro"/>
</dbReference>